<evidence type="ECO:0000256" key="8">
    <source>
        <dbReference type="ARBA" id="ARBA00040531"/>
    </source>
</evidence>
<evidence type="ECO:0000256" key="5">
    <source>
        <dbReference type="ARBA" id="ARBA00022839"/>
    </source>
</evidence>
<evidence type="ECO:0000256" key="9">
    <source>
        <dbReference type="ARBA" id="ARBA00042761"/>
    </source>
</evidence>
<dbReference type="GO" id="GO:0008408">
    <property type="term" value="F:3'-5' exonuclease activity"/>
    <property type="evidence" value="ECO:0007669"/>
    <property type="project" value="InterPro"/>
</dbReference>
<dbReference type="InterPro" id="IPR051132">
    <property type="entry name" value="3-5_Exonuclease_domain"/>
</dbReference>
<dbReference type="EMBL" id="BQFW01000003">
    <property type="protein sequence ID" value="GJJ69834.1"/>
    <property type="molecule type" value="Genomic_DNA"/>
</dbReference>
<proteinExistence type="predicted"/>
<gene>
    <name evidence="11" type="ORF">EMPS_02183</name>
</gene>
<organism evidence="11 12">
    <name type="scientific">Entomortierella parvispora</name>
    <dbReference type="NCBI Taxonomy" id="205924"/>
    <lineage>
        <taxon>Eukaryota</taxon>
        <taxon>Fungi</taxon>
        <taxon>Fungi incertae sedis</taxon>
        <taxon>Mucoromycota</taxon>
        <taxon>Mortierellomycotina</taxon>
        <taxon>Mortierellomycetes</taxon>
        <taxon>Mortierellales</taxon>
        <taxon>Mortierellaceae</taxon>
        <taxon>Entomortierella</taxon>
    </lineage>
</organism>
<keyword evidence="5" id="KW-0269">Exonuclease</keyword>
<feature type="domain" description="3'-5' exonuclease" evidence="10">
    <location>
        <begin position="15"/>
        <end position="207"/>
    </location>
</feature>
<dbReference type="Proteomes" id="UP000827284">
    <property type="component" value="Unassembled WGS sequence"/>
</dbReference>
<name>A0A9P3LTD9_9FUNG</name>
<comment type="caution">
    <text evidence="11">The sequence shown here is derived from an EMBL/GenBank/DDBJ whole genome shotgun (WGS) entry which is preliminary data.</text>
</comment>
<dbReference type="SMART" id="SM00474">
    <property type="entry name" value="35EXOc"/>
    <property type="match status" value="1"/>
</dbReference>
<evidence type="ECO:0000256" key="4">
    <source>
        <dbReference type="ARBA" id="ARBA00022801"/>
    </source>
</evidence>
<dbReference type="InterPro" id="IPR002562">
    <property type="entry name" value="3'-5'_exonuclease_dom"/>
</dbReference>
<keyword evidence="3" id="KW-0479">Metal-binding</keyword>
<comment type="subcellular location">
    <subcellularLocation>
        <location evidence="1">Nucleus</location>
    </subcellularLocation>
</comment>
<evidence type="ECO:0000256" key="3">
    <source>
        <dbReference type="ARBA" id="ARBA00022723"/>
    </source>
</evidence>
<dbReference type="GO" id="GO:0046872">
    <property type="term" value="F:metal ion binding"/>
    <property type="evidence" value="ECO:0007669"/>
    <property type="project" value="UniProtKB-KW"/>
</dbReference>
<evidence type="ECO:0000313" key="12">
    <source>
        <dbReference type="Proteomes" id="UP000827284"/>
    </source>
</evidence>
<dbReference type="GO" id="GO:0006139">
    <property type="term" value="P:nucleobase-containing compound metabolic process"/>
    <property type="evidence" value="ECO:0007669"/>
    <property type="project" value="InterPro"/>
</dbReference>
<dbReference type="Gene3D" id="3.30.420.10">
    <property type="entry name" value="Ribonuclease H-like superfamily/Ribonuclease H"/>
    <property type="match status" value="1"/>
</dbReference>
<dbReference type="InterPro" id="IPR012337">
    <property type="entry name" value="RNaseH-like_sf"/>
</dbReference>
<evidence type="ECO:0000313" key="11">
    <source>
        <dbReference type="EMBL" id="GJJ69834.1"/>
    </source>
</evidence>
<dbReference type="PANTHER" id="PTHR13620:SF109">
    <property type="entry name" value="3'-5' EXONUCLEASE"/>
    <property type="match status" value="1"/>
</dbReference>
<evidence type="ECO:0000256" key="6">
    <source>
        <dbReference type="ARBA" id="ARBA00022842"/>
    </source>
</evidence>
<keyword evidence="12" id="KW-1185">Reference proteome</keyword>
<dbReference type="PANTHER" id="PTHR13620">
    <property type="entry name" value="3-5 EXONUCLEASE"/>
    <property type="match status" value="1"/>
</dbReference>
<accession>A0A9P3LTD9</accession>
<evidence type="ECO:0000256" key="2">
    <source>
        <dbReference type="ARBA" id="ARBA00022722"/>
    </source>
</evidence>
<evidence type="ECO:0000256" key="1">
    <source>
        <dbReference type="ARBA" id="ARBA00004123"/>
    </source>
</evidence>
<protein>
    <recommendedName>
        <fullName evidence="8">3'-5' exonuclease</fullName>
    </recommendedName>
    <alternativeName>
        <fullName evidence="9">Werner Syndrome-like exonuclease</fullName>
    </alternativeName>
</protein>
<evidence type="ECO:0000259" key="10">
    <source>
        <dbReference type="SMART" id="SM00474"/>
    </source>
</evidence>
<dbReference type="InterPro" id="IPR036397">
    <property type="entry name" value="RNaseH_sf"/>
</dbReference>
<keyword evidence="4" id="KW-0378">Hydrolase</keyword>
<dbReference type="SUPFAM" id="SSF53098">
    <property type="entry name" value="Ribonuclease H-like"/>
    <property type="match status" value="1"/>
</dbReference>
<reference evidence="11" key="2">
    <citation type="journal article" date="2022" name="Microbiol. Resour. Announc.">
        <title>Whole-Genome Sequence of Entomortierella parvispora E1425, a Mucoromycotan Fungus Associated with Burkholderiaceae-Related Endosymbiotic Bacteria.</title>
        <authorList>
            <person name="Herlambang A."/>
            <person name="Guo Y."/>
            <person name="Takashima Y."/>
            <person name="Narisawa K."/>
            <person name="Ohta H."/>
            <person name="Nishizawa T."/>
        </authorList>
    </citation>
    <scope>NUCLEOTIDE SEQUENCE</scope>
    <source>
        <strain evidence="11">E1425</strain>
    </source>
</reference>
<keyword evidence="2" id="KW-0540">Nuclease</keyword>
<reference evidence="11" key="1">
    <citation type="submission" date="2021-11" db="EMBL/GenBank/DDBJ databases">
        <authorList>
            <person name="Herlambang A."/>
            <person name="Guo Y."/>
            <person name="Takashima Y."/>
            <person name="Nishizawa T."/>
        </authorList>
    </citation>
    <scope>NUCLEOTIDE SEQUENCE</scope>
    <source>
        <strain evidence="11">E1425</strain>
    </source>
</reference>
<dbReference type="CDD" id="cd06141">
    <property type="entry name" value="WRN_exo"/>
    <property type="match status" value="1"/>
</dbReference>
<dbReference type="AlphaFoldDB" id="A0A9P3LTD9"/>
<dbReference type="GO" id="GO:0003676">
    <property type="term" value="F:nucleic acid binding"/>
    <property type="evidence" value="ECO:0007669"/>
    <property type="project" value="InterPro"/>
</dbReference>
<dbReference type="GO" id="GO:0005634">
    <property type="term" value="C:nucleus"/>
    <property type="evidence" value="ECO:0007669"/>
    <property type="project" value="UniProtKB-SubCell"/>
</dbReference>
<sequence>MEQEQIRRVYNLPPVFLATTYEEAELMMKQFTQFYRLTAGSPGPVGFDTEITSNFITKEQRRQEVSLIQVATQDVCLLFQIYNIMGVKQKLNVPFPPRLKTFLEDPDQLLCGVGVKGDASWLRQDYNVHCGGLVDLSDMAAARNIPQGSLAALDEMFGRPGREVIKTKKILGWNWDKEVLKELWIWYAAKDAFSGVAIYQNMISGTPKSLLSQTKPENGMLMDAIQQKKIPLTEKGRVEFVLRTLTKAHGIGKSFSCEDMLATIVRGCAWLSSRSPKEQNLEARLYLQRLIRDVKIVPAEIPWGHSASGNVTLKAGSKIMIRDQRLSSLLRTREGLGVVKPFFNNRTLNKVVLSRKRYTTKPKSLKTQGDQDLRDLKMFMGFAHMWDQPRRLTGMVNEYQQANQRNQRSAATKKEKDTLKKSLGMDLAMSAMPSVQACLQADREESNMVWTQFMDRLLKRKVCILKGDQYMLEPALSSRLVVACNQEAPWILPPESAA</sequence>
<dbReference type="OrthoDB" id="1920326at2759"/>
<keyword evidence="6" id="KW-0460">Magnesium</keyword>
<evidence type="ECO:0000256" key="7">
    <source>
        <dbReference type="ARBA" id="ARBA00023242"/>
    </source>
</evidence>
<keyword evidence="7" id="KW-0539">Nucleus</keyword>
<dbReference type="Pfam" id="PF01612">
    <property type="entry name" value="DNA_pol_A_exo1"/>
    <property type="match status" value="1"/>
</dbReference>